<dbReference type="Pfam" id="PF14218">
    <property type="entry name" value="COP23"/>
    <property type="match status" value="1"/>
</dbReference>
<feature type="chain" id="PRO_5016803494" evidence="1">
    <location>
        <begin position="26"/>
        <end position="203"/>
    </location>
</feature>
<dbReference type="EMBL" id="LXQD01000313">
    <property type="protein sequence ID" value="RCJ25637.1"/>
    <property type="molecule type" value="Genomic_DNA"/>
</dbReference>
<name>A0A367QN81_9NOSO</name>
<keyword evidence="1" id="KW-0732">Signal</keyword>
<gene>
    <name evidence="2" type="ORF">A6770_27565</name>
</gene>
<sequence length="203" mass="22510">MQLRLFAHILTGVATASVISALALAVATITSNQPSYALRNKFFCDQEGDIPVTKVRTSRGNETFIRWIVQDFKNFPPAKRCQIVSAKFQRYYDNGSLLITSRDNFNNYPVLCIVNRKGAPCTSQNVLVTLKPGTDTGRVLQQILDFRRGVGSSVVNLSGCQTFTYDEQGDLYLDVKQLVDAKECGESTSITNTPKTEPVEPSF</sequence>
<evidence type="ECO:0000313" key="2">
    <source>
        <dbReference type="EMBL" id="RCJ25637.1"/>
    </source>
</evidence>
<dbReference type="Proteomes" id="UP000252107">
    <property type="component" value="Unassembled WGS sequence"/>
</dbReference>
<protein>
    <submittedName>
        <fullName evidence="2">Uncharacterized protein</fullName>
    </submittedName>
</protein>
<reference evidence="2" key="1">
    <citation type="submission" date="2016-04" db="EMBL/GenBank/DDBJ databases">
        <authorList>
            <person name="Tabuchi Yagui T.R."/>
        </authorList>
    </citation>
    <scope>NUCLEOTIDE SEQUENCE [LARGE SCALE GENOMIC DNA]</scope>
    <source>
        <strain evidence="2">NIES-26</strain>
    </source>
</reference>
<organism evidence="2 3">
    <name type="scientific">Nostoc minutum NIES-26</name>
    <dbReference type="NCBI Taxonomy" id="1844469"/>
    <lineage>
        <taxon>Bacteria</taxon>
        <taxon>Bacillati</taxon>
        <taxon>Cyanobacteriota</taxon>
        <taxon>Cyanophyceae</taxon>
        <taxon>Nostocales</taxon>
        <taxon>Nostocaceae</taxon>
        <taxon>Nostoc</taxon>
    </lineage>
</organism>
<keyword evidence="3" id="KW-1185">Reference proteome</keyword>
<proteinExistence type="predicted"/>
<accession>A0A367QN81</accession>
<dbReference type="InterPro" id="IPR025478">
    <property type="entry name" value="COP23"/>
</dbReference>
<dbReference type="AlphaFoldDB" id="A0A367QN81"/>
<evidence type="ECO:0000313" key="3">
    <source>
        <dbReference type="Proteomes" id="UP000252107"/>
    </source>
</evidence>
<comment type="caution">
    <text evidence="2">The sequence shown here is derived from an EMBL/GenBank/DDBJ whole genome shotgun (WGS) entry which is preliminary data.</text>
</comment>
<evidence type="ECO:0000256" key="1">
    <source>
        <dbReference type="SAM" id="SignalP"/>
    </source>
</evidence>
<feature type="signal peptide" evidence="1">
    <location>
        <begin position="1"/>
        <end position="25"/>
    </location>
</feature>